<keyword evidence="2" id="KW-1185">Reference proteome</keyword>
<comment type="caution">
    <text evidence="1">The sequence shown here is derived from an EMBL/GenBank/DDBJ whole genome shotgun (WGS) entry which is preliminary data.</text>
</comment>
<evidence type="ECO:0000313" key="1">
    <source>
        <dbReference type="EMBL" id="GAA4618542.1"/>
    </source>
</evidence>
<dbReference type="Proteomes" id="UP001500212">
    <property type="component" value="Unassembled WGS sequence"/>
</dbReference>
<protein>
    <submittedName>
        <fullName evidence="1">Uncharacterized protein</fullName>
    </submittedName>
</protein>
<sequence>MDLKDASYMVLAESAPHSDLVDVARAVHDDFSAGREVPYFALTGMLAEASRKGVLSRLKERYGDGTINDMVFVLAREADRQRTIAGDSPSKRH</sequence>
<name>A0ABP8U0M7_9ACTN</name>
<evidence type="ECO:0000313" key="2">
    <source>
        <dbReference type="Proteomes" id="UP001500212"/>
    </source>
</evidence>
<dbReference type="RefSeq" id="WP_345366743.1">
    <property type="nucleotide sequence ID" value="NZ_BAABHJ010000040.1"/>
</dbReference>
<dbReference type="EMBL" id="BAABHJ010000040">
    <property type="protein sequence ID" value="GAA4618542.1"/>
    <property type="molecule type" value="Genomic_DNA"/>
</dbReference>
<proteinExistence type="predicted"/>
<accession>A0ABP8U0M7</accession>
<reference evidence="2" key="1">
    <citation type="journal article" date="2019" name="Int. J. Syst. Evol. Microbiol.">
        <title>The Global Catalogue of Microorganisms (GCM) 10K type strain sequencing project: providing services to taxonomists for standard genome sequencing and annotation.</title>
        <authorList>
            <consortium name="The Broad Institute Genomics Platform"/>
            <consortium name="The Broad Institute Genome Sequencing Center for Infectious Disease"/>
            <person name="Wu L."/>
            <person name="Ma J."/>
        </authorList>
    </citation>
    <scope>NUCLEOTIDE SEQUENCE [LARGE SCALE GENOMIC DNA]</scope>
    <source>
        <strain evidence="2">JCM 17938</strain>
    </source>
</reference>
<gene>
    <name evidence="1" type="ORF">GCM10023195_83410</name>
</gene>
<organism evidence="1 2">
    <name type="scientific">Actinoallomurus liliacearum</name>
    <dbReference type="NCBI Taxonomy" id="1080073"/>
    <lineage>
        <taxon>Bacteria</taxon>
        <taxon>Bacillati</taxon>
        <taxon>Actinomycetota</taxon>
        <taxon>Actinomycetes</taxon>
        <taxon>Streptosporangiales</taxon>
        <taxon>Thermomonosporaceae</taxon>
        <taxon>Actinoallomurus</taxon>
    </lineage>
</organism>